<dbReference type="PANTHER" id="PTHR46910">
    <property type="entry name" value="TRANSCRIPTION FACTOR PDR1"/>
    <property type="match status" value="1"/>
</dbReference>
<evidence type="ECO:0000313" key="2">
    <source>
        <dbReference type="EMBL" id="KAF4958815.1"/>
    </source>
</evidence>
<dbReference type="CDD" id="cd12148">
    <property type="entry name" value="fungal_TF_MHR"/>
    <property type="match status" value="1"/>
</dbReference>
<evidence type="ECO:0008006" key="4">
    <source>
        <dbReference type="Google" id="ProtNLM"/>
    </source>
</evidence>
<reference evidence="2" key="2">
    <citation type="submission" date="2020-05" db="EMBL/GenBank/DDBJ databases">
        <authorList>
            <person name="Kim H.-S."/>
            <person name="Proctor R.H."/>
            <person name="Brown D.W."/>
        </authorList>
    </citation>
    <scope>NUCLEOTIDE SEQUENCE</scope>
    <source>
        <strain evidence="2">NRRL 45417</strain>
    </source>
</reference>
<dbReference type="AlphaFoldDB" id="A0A8H4TIZ2"/>
<accession>A0A8H4TIZ2</accession>
<protein>
    <recommendedName>
        <fullName evidence="4">Transcription factor domain-containing protein</fullName>
    </recommendedName>
</protein>
<dbReference type="InterPro" id="IPR050987">
    <property type="entry name" value="AtrR-like"/>
</dbReference>
<name>A0A8H4TIZ2_9HYPO</name>
<keyword evidence="3" id="KW-1185">Reference proteome</keyword>
<evidence type="ECO:0000313" key="3">
    <source>
        <dbReference type="Proteomes" id="UP000604273"/>
    </source>
</evidence>
<organism evidence="2 3">
    <name type="scientific">Fusarium gaditjirri</name>
    <dbReference type="NCBI Taxonomy" id="282569"/>
    <lineage>
        <taxon>Eukaryota</taxon>
        <taxon>Fungi</taxon>
        <taxon>Dikarya</taxon>
        <taxon>Ascomycota</taxon>
        <taxon>Pezizomycotina</taxon>
        <taxon>Sordariomycetes</taxon>
        <taxon>Hypocreomycetidae</taxon>
        <taxon>Hypocreales</taxon>
        <taxon>Nectriaceae</taxon>
        <taxon>Fusarium</taxon>
        <taxon>Fusarium nisikadoi species complex</taxon>
    </lineage>
</organism>
<gene>
    <name evidence="2" type="ORF">FGADI_2159</name>
</gene>
<dbReference type="PANTHER" id="PTHR46910:SF40">
    <property type="entry name" value="ZN(II)2CYS6 TRANSCRIPTION FACTOR (EUROFUNG)"/>
    <property type="match status" value="1"/>
</dbReference>
<dbReference type="OrthoDB" id="39175at2759"/>
<comment type="caution">
    <text evidence="2">The sequence shown here is derived from an EMBL/GenBank/DDBJ whole genome shotgun (WGS) entry which is preliminary data.</text>
</comment>
<reference evidence="2" key="1">
    <citation type="journal article" date="2020" name="BMC Genomics">
        <title>Correction to: Identification and distribution of gene clusters required for synthesis of sphingolipid metabolism inhibitors in diverse species of the filamentous fungus Fusarium.</title>
        <authorList>
            <person name="Kim H.S."/>
            <person name="Lohmar J.M."/>
            <person name="Busman M."/>
            <person name="Brown D.W."/>
            <person name="Naumann T.A."/>
            <person name="Divon H.H."/>
            <person name="Lysoe E."/>
            <person name="Uhlig S."/>
            <person name="Proctor R.H."/>
        </authorList>
    </citation>
    <scope>NUCLEOTIDE SEQUENCE</scope>
    <source>
        <strain evidence="2">NRRL 45417</strain>
    </source>
</reference>
<evidence type="ECO:0000256" key="1">
    <source>
        <dbReference type="ARBA" id="ARBA00023242"/>
    </source>
</evidence>
<dbReference type="EMBL" id="JABFAI010000045">
    <property type="protein sequence ID" value="KAF4958815.1"/>
    <property type="molecule type" value="Genomic_DNA"/>
</dbReference>
<dbReference type="Proteomes" id="UP000604273">
    <property type="component" value="Unassembled WGS sequence"/>
</dbReference>
<dbReference type="GO" id="GO:0003700">
    <property type="term" value="F:DNA-binding transcription factor activity"/>
    <property type="evidence" value="ECO:0007669"/>
    <property type="project" value="InterPro"/>
</dbReference>
<proteinExistence type="predicted"/>
<sequence>MPAALGNENVALQLKREFAGPSLHCTFLLPSKARGPKTRREVRHKTYQHSVSPENYLNVDPELVNLPSRLTAELSPGTGVAAYATDILFPRELVQFILTDYVTYVYPLIPVIHRPTFELDLNTNRDMHDADFLALIISLCAVTVSLLPTRFQTYRSFSSPLPFQTRTETVDHCYKLNQGFRDTRYFDTVSHQKWAKAQHLSSYTGLNAIEVQLRKKAFWLMFYGYVHQTYNLRNERLMFLDPATLCDLDIEGLMPAAVDDEFITSSGLLPCPEDVSNKSLTAGFNIHSRVFSAAVIPPRITARFP</sequence>
<keyword evidence="1" id="KW-0539">Nucleus</keyword>